<organism evidence="1 2">
    <name type="scientific">Senna tora</name>
    <dbReference type="NCBI Taxonomy" id="362788"/>
    <lineage>
        <taxon>Eukaryota</taxon>
        <taxon>Viridiplantae</taxon>
        <taxon>Streptophyta</taxon>
        <taxon>Embryophyta</taxon>
        <taxon>Tracheophyta</taxon>
        <taxon>Spermatophyta</taxon>
        <taxon>Magnoliopsida</taxon>
        <taxon>eudicotyledons</taxon>
        <taxon>Gunneridae</taxon>
        <taxon>Pentapetalae</taxon>
        <taxon>rosids</taxon>
        <taxon>fabids</taxon>
        <taxon>Fabales</taxon>
        <taxon>Fabaceae</taxon>
        <taxon>Caesalpinioideae</taxon>
        <taxon>Cassia clade</taxon>
        <taxon>Senna</taxon>
    </lineage>
</organism>
<protein>
    <submittedName>
        <fullName evidence="1">Uncharacterized protein</fullName>
    </submittedName>
</protein>
<dbReference type="EMBL" id="JAAIUW010000008">
    <property type="protein sequence ID" value="KAF7821542.1"/>
    <property type="molecule type" value="Genomic_DNA"/>
</dbReference>
<sequence length="31" mass="3862">MAYMIINASVKREYGWHGWERRRKLVIQKLK</sequence>
<proteinExistence type="predicted"/>
<dbReference type="Proteomes" id="UP000634136">
    <property type="component" value="Unassembled WGS sequence"/>
</dbReference>
<evidence type="ECO:0000313" key="1">
    <source>
        <dbReference type="EMBL" id="KAF7821542.1"/>
    </source>
</evidence>
<name>A0A834WG64_9FABA</name>
<keyword evidence="2" id="KW-1185">Reference proteome</keyword>
<evidence type="ECO:0000313" key="2">
    <source>
        <dbReference type="Proteomes" id="UP000634136"/>
    </source>
</evidence>
<accession>A0A834WG64</accession>
<gene>
    <name evidence="1" type="ORF">G2W53_026997</name>
</gene>
<dbReference type="AlphaFoldDB" id="A0A834WG64"/>
<reference evidence="1" key="1">
    <citation type="submission" date="2020-09" db="EMBL/GenBank/DDBJ databases">
        <title>Genome-Enabled Discovery of Anthraquinone Biosynthesis in Senna tora.</title>
        <authorList>
            <person name="Kang S.-H."/>
            <person name="Pandey R.P."/>
            <person name="Lee C.-M."/>
            <person name="Sim J.-S."/>
            <person name="Jeong J.-T."/>
            <person name="Choi B.-S."/>
            <person name="Jung M."/>
            <person name="Ginzburg D."/>
            <person name="Zhao K."/>
            <person name="Won S.Y."/>
            <person name="Oh T.-J."/>
            <person name="Yu Y."/>
            <person name="Kim N.-H."/>
            <person name="Lee O.R."/>
            <person name="Lee T.-H."/>
            <person name="Bashyal P."/>
            <person name="Kim T.-S."/>
            <person name="Lee W.-H."/>
            <person name="Kawkins C."/>
            <person name="Kim C.-K."/>
            <person name="Kim J.S."/>
            <person name="Ahn B.O."/>
            <person name="Rhee S.Y."/>
            <person name="Sohng J.K."/>
        </authorList>
    </citation>
    <scope>NUCLEOTIDE SEQUENCE</scope>
    <source>
        <tissue evidence="1">Leaf</tissue>
    </source>
</reference>
<comment type="caution">
    <text evidence="1">The sequence shown here is derived from an EMBL/GenBank/DDBJ whole genome shotgun (WGS) entry which is preliminary data.</text>
</comment>